<dbReference type="GO" id="GO:0090313">
    <property type="term" value="P:regulation of protein targeting to membrane"/>
    <property type="evidence" value="ECO:0007669"/>
    <property type="project" value="TreeGrafter"/>
</dbReference>
<evidence type="ECO:0000256" key="1">
    <source>
        <dbReference type="SAM" id="MobiDB-lite"/>
    </source>
</evidence>
<proteinExistence type="predicted"/>
<dbReference type="OrthoDB" id="843080at2"/>
<dbReference type="STRING" id="1227077.SAMN04515668_1275"/>
<dbReference type="Proteomes" id="UP000199029">
    <property type="component" value="Unassembled WGS sequence"/>
</dbReference>
<evidence type="ECO:0000313" key="3">
    <source>
        <dbReference type="Proteomes" id="UP000199029"/>
    </source>
</evidence>
<accession>A0A1I5VBT1</accession>
<keyword evidence="3" id="KW-1185">Reference proteome</keyword>
<organism evidence="2 3">
    <name type="scientific">Hymenobacter arizonensis</name>
    <name type="common">Siccationidurans arizonensis</name>
    <dbReference type="NCBI Taxonomy" id="1227077"/>
    <lineage>
        <taxon>Bacteria</taxon>
        <taxon>Pseudomonadati</taxon>
        <taxon>Bacteroidota</taxon>
        <taxon>Cytophagia</taxon>
        <taxon>Cytophagales</taxon>
        <taxon>Hymenobacteraceae</taxon>
        <taxon>Hymenobacter</taxon>
    </lineage>
</organism>
<name>A0A1I5VBT1_HYMAR</name>
<sequence length="1096" mass="122088">MKSFPVRRLLASVLLLGVVGIGVAVWLFGSEYGRKRIAQTVREGLTHNSELVLGPFEVEFSPWRDFPHLTASIQNISLTDTSFRQQVPVLSVGRADMRLQLTSLLRGKVHVTRLVVTDVDFQERVDSLGHAWGLRGKRRKGTGSPPALNLVLDQLLVNNFRMSSHNGYSRSAFGAEVRQARLKARLQRGVLRVTGTLDGQLSYLRTRTGTLFERRPVQAWVNYRYTFKNREGLLWNTRATLNGDTIRVSGTHRVDPQQPVGTILQLQFVGYQPLTDVLRAALPPRLEPHLDGATSPSRAHIRYRITGLSGPTITPRNVLTFKLRNASLQWPQPDQRISRWDLEGTYDNGPDHNITSTVLTLQHCRIYSPAGELNIALTLRDFTRPFLTGHFQGRTELREIAALIAPGHWRARQGVADVNLRLHGLLPPMAGRFDPLPLQRNMAIRGTVTLRNASLFVPVRGADISGLNVTVGLRDSLVRLSDASGVLNDMRFQASATTTYLYEYLTDQHPTATINGSFAVDELRTDRLRTLLRPIPRTSGPDFSPTSVPLPGKSPRDRAQLAATLGSQLIPPGLLLDVSLRCQRLLLSSDTLNNLAVTVRHNGQRVQLRNLAGRVWGGNVRGNVEWPTDPDNDVAPVEYQVAVRFATLNYEQFLARFTRPEQPARTPARTPGAASPALRDLLLAANGRVSVDIDKVQLPEDESLTNVRLRLEKAGASLRVPFLRFLTPEGGKGEATATAQVENLRLTAADADVTLRYATLDLQRLLALVASLTTPPDSVPTARTVARVQRQATRRAQRQQTPQDQSMLTNGVLSAVLRVEADEVRYAAIKGSKLRLVSHLLEGEARLDQCTLNALEGRISLRGLMVSTTNRAHHPTQAQVRLEDIQLPALFATATAMGLNVLGGDNIRGTLRGVADLRTDLGPKFLPDLLQTAGYLKTEFRNLELLNVEALMEALKFMKSERTSHLFFEPVSSEFILANGQVLIPDLRLNSNLSSLAVSGRYGLDGRTNVFIGLKPLQALFGNNSKRVERIQEGETTRNANRKLTYINLSRTAPGEKYKVRFFQKEQQRREEASLRQEYRRFLLTQRLDTTVRMGR</sequence>
<dbReference type="InterPro" id="IPR052894">
    <property type="entry name" value="AsmA-related"/>
</dbReference>
<dbReference type="GO" id="GO:0005886">
    <property type="term" value="C:plasma membrane"/>
    <property type="evidence" value="ECO:0007669"/>
    <property type="project" value="TreeGrafter"/>
</dbReference>
<dbReference type="PANTHER" id="PTHR30441">
    <property type="entry name" value="DUF748 DOMAIN-CONTAINING PROTEIN"/>
    <property type="match status" value="1"/>
</dbReference>
<dbReference type="RefSeq" id="WP_092670075.1">
    <property type="nucleotide sequence ID" value="NZ_FOXS01000001.1"/>
</dbReference>
<dbReference type="PANTHER" id="PTHR30441:SF4">
    <property type="entry name" value="PROTEIN ASMA"/>
    <property type="match status" value="1"/>
</dbReference>
<reference evidence="3" key="1">
    <citation type="submission" date="2016-10" db="EMBL/GenBank/DDBJ databases">
        <authorList>
            <person name="Varghese N."/>
            <person name="Submissions S."/>
        </authorList>
    </citation>
    <scope>NUCLEOTIDE SEQUENCE [LARGE SCALE GENOMIC DNA]</scope>
    <source>
        <strain evidence="3">OR362-8,ATCC BAA-1266,JCM 13504</strain>
    </source>
</reference>
<gene>
    <name evidence="2" type="ORF">SAMN04515668_1275</name>
</gene>
<dbReference type="AlphaFoldDB" id="A0A1I5VBT1"/>
<evidence type="ECO:0000313" key="2">
    <source>
        <dbReference type="EMBL" id="SFQ05014.1"/>
    </source>
</evidence>
<feature type="region of interest" description="Disordered" evidence="1">
    <location>
        <begin position="534"/>
        <end position="556"/>
    </location>
</feature>
<dbReference type="EMBL" id="FOXS01000001">
    <property type="protein sequence ID" value="SFQ05014.1"/>
    <property type="molecule type" value="Genomic_DNA"/>
</dbReference>
<protein>
    <submittedName>
        <fullName evidence="2">AsmA-like C-terminal region</fullName>
    </submittedName>
</protein>